<keyword evidence="1" id="KW-0472">Membrane</keyword>
<name>A0A6B3W0C2_9BACI</name>
<keyword evidence="4" id="KW-1185">Reference proteome</keyword>
<feature type="transmembrane region" description="Helical" evidence="1">
    <location>
        <begin position="34"/>
        <end position="59"/>
    </location>
</feature>
<comment type="caution">
    <text evidence="3">The sequence shown here is derived from an EMBL/GenBank/DDBJ whole genome shotgun (WGS) entry which is preliminary data.</text>
</comment>
<organism evidence="3 4">
    <name type="scientific">Bacillus aquiflavi</name>
    <dbReference type="NCBI Taxonomy" id="2672567"/>
    <lineage>
        <taxon>Bacteria</taxon>
        <taxon>Bacillati</taxon>
        <taxon>Bacillota</taxon>
        <taxon>Bacilli</taxon>
        <taxon>Bacillales</taxon>
        <taxon>Bacillaceae</taxon>
        <taxon>Bacillus</taxon>
    </lineage>
</organism>
<dbReference type="Proteomes" id="UP000472971">
    <property type="component" value="Unassembled WGS sequence"/>
</dbReference>
<keyword evidence="1" id="KW-1133">Transmembrane helix</keyword>
<keyword evidence="1" id="KW-0812">Transmembrane</keyword>
<dbReference type="Proteomes" id="UP000570010">
    <property type="component" value="Unassembled WGS sequence"/>
</dbReference>
<gene>
    <name evidence="3" type="ORF">G4D64_15945</name>
    <name evidence="2" type="ORF">H1Z61_15990</name>
</gene>
<evidence type="ECO:0000313" key="5">
    <source>
        <dbReference type="Proteomes" id="UP000570010"/>
    </source>
</evidence>
<reference evidence="2 5" key="2">
    <citation type="submission" date="2020-07" db="EMBL/GenBank/DDBJ databases">
        <authorList>
            <person name="Feng H."/>
        </authorList>
    </citation>
    <scope>NUCLEOTIDE SEQUENCE [LARGE SCALE GENOMIC DNA]</scope>
    <source>
        <strain evidence="5">s-12</strain>
        <strain evidence="2">S-12</strain>
    </source>
</reference>
<dbReference type="EMBL" id="JAAIWN010000055">
    <property type="protein sequence ID" value="NEY82948.1"/>
    <property type="molecule type" value="Genomic_DNA"/>
</dbReference>
<evidence type="ECO:0000313" key="2">
    <source>
        <dbReference type="EMBL" id="MBA4538586.1"/>
    </source>
</evidence>
<sequence>MRASPLFTGFVYIFLGILFTFFAIQNVNQQGWGFFSYLLVLLATIDFGAGIRMTAFHFITKKKKNKSD</sequence>
<proteinExistence type="predicted"/>
<evidence type="ECO:0000256" key="1">
    <source>
        <dbReference type="SAM" id="Phobius"/>
    </source>
</evidence>
<accession>A0A6B3W0C2</accession>
<dbReference type="InterPro" id="IPR025426">
    <property type="entry name" value="DUF4305"/>
</dbReference>
<evidence type="ECO:0000313" key="4">
    <source>
        <dbReference type="Proteomes" id="UP000472971"/>
    </source>
</evidence>
<feature type="transmembrane region" description="Helical" evidence="1">
    <location>
        <begin position="7"/>
        <end position="28"/>
    </location>
</feature>
<dbReference type="Pfam" id="PF14146">
    <property type="entry name" value="DUF4305"/>
    <property type="match status" value="1"/>
</dbReference>
<dbReference type="AlphaFoldDB" id="A0A6B3W0C2"/>
<protein>
    <submittedName>
        <fullName evidence="3">YdiK family protein</fullName>
    </submittedName>
</protein>
<dbReference type="EMBL" id="JACEIO010000053">
    <property type="protein sequence ID" value="MBA4538586.1"/>
    <property type="molecule type" value="Genomic_DNA"/>
</dbReference>
<dbReference type="RefSeq" id="WP_163243346.1">
    <property type="nucleotide sequence ID" value="NZ_CP082780.1"/>
</dbReference>
<reference evidence="3 4" key="1">
    <citation type="submission" date="2020-02" db="EMBL/GenBank/DDBJ databases">
        <title>Bacillus aquiflavi sp. nov., isolated from yellow water of strong flavor Chinese baijiu in Yibin region of China.</title>
        <authorList>
            <person name="Xie J."/>
        </authorList>
    </citation>
    <scope>NUCLEOTIDE SEQUENCE [LARGE SCALE GENOMIC DNA]</scope>
    <source>
        <strain evidence="3 4">3H-10</strain>
    </source>
</reference>
<evidence type="ECO:0000313" key="3">
    <source>
        <dbReference type="EMBL" id="NEY82948.1"/>
    </source>
</evidence>